<dbReference type="GO" id="GO:0016020">
    <property type="term" value="C:membrane"/>
    <property type="evidence" value="ECO:0007669"/>
    <property type="project" value="TreeGrafter"/>
</dbReference>
<feature type="transmembrane region" description="Helical" evidence="2">
    <location>
        <begin position="815"/>
        <end position="835"/>
    </location>
</feature>
<comment type="similarity">
    <text evidence="1">Belongs to the patched family.</text>
</comment>
<sequence>MLNEGIAVEPSAAADDPGLPLDHEGGFFGVMARHPIPFLVVIPAVFAALIGVGWTQEDKVEQNVANLWIPTGTQYYQDKLYQAKFTPTGTIEGRNRNTIFAAMAVGRDGGNIFNEPRLNEISDRMAVLENTTVEYKGQTFTWDDICAANSLGLGTTYKFPCARLSALDYWQETRWGLKEVHRLTWYDTIYDEVLRPRVPRYGIVQEFCSGACEHETRLRTNATYAVQNGYDASYANPLGIFADIGNLEESNQCKICIEEKFDGHMNNMTRDTAAVFQKLGENLQRIADEDGGDSERAAELLEVISEVVPHINRSSIEDFYRYYTTRSLYADLGAETYQTTYNDLMKQYGVLLTSDTFGCPSCSLNQSVTFEQSKAALLRHADNSFSSVNTAGAPLPIWNPITGYLLDPEGIKPGELGPHGGSGIDLSGGPTEGVPLQSGEYFRLGQNLFAENKPLNPFDDVVLYDPVVAWFMAGVLPFTGHCSNEPMPADSKNSALFVALVKSSSPKWCTKHNVPNETKSTKQDFARMWFDLLTNSESFLNITIGESDPYVWTTGEGCGYSLAGQRPQYSNQTKDTILRNASMELYYLDEGVVLGGALDRNILIGGTSPAIGDYNKSNPLKTVRLVQNIYLALVPGDIVEKVKNCNRPLGPINDLTVEEAEAILFRFKKKFEETWSAGWDDPNSGEVQMVGFFDDTGADGSTARMLQEITLSSGTLMVISFIIIILFSVLFLASCDVIQSRVLVTMVGVGLVILSFFAAIGLAILVGIKINVTIGWTLPFIIIGLGVDDMYIISLALKNHGGTSLRDFTSVMREVTLPVTMTSMVNFCMFAVMNLSDIPAAYKTAQAAMLCIAFLWLAVILSFPAYCYLDMKRQDARRVDVFFCFTSKKSKAEAADSSQPSFGAIYEKVYKPLMISGGWVQNTFVIFVWIAAVGLFSAGIYGSIYRNIGLGLEDFFSTESQTGMWAMYRTKYLGSWNIRLNWGALDYGVPLTQLKMMKQFEGVVSSNFVSEIDTEQLWIAAFALWTTRQCSENFVKREASQRECGQDFGCVGTWEKNTLGLRLKNIDSKTCYPRKGGVCRYTQDMHPDDLVDLALQGKYDQYSDEESTWCPVFNAKNNENLQICIERWRDYAGGVGSLLVEPNTATESTTCPGEFYDNDTIVFPIPISSGPLMFGINMQTHDDTISLIQETRSSCDKDDEMHCWMSGIPFDYWEQYLTLDTLLYEVFGISIAVGFCVATAFLFGKITLEHEHSFRDTLLGSVGGALLIILTCVLSTVTVIGMSSLFGVSLTAFSVMSFVLSVGFVVEYSVHIIHRFITAPMKYESARKRVEYSMSFLFLPTFMAFVSSTIGVVCLAFTEFEFNKIYFFRPLMIVMFVTYFFGCFFLPALLSLIELDFLKLGRYSTTPSPSVTEQVSEGVQQSMFRDDVNGVP</sequence>
<evidence type="ECO:0000259" key="3">
    <source>
        <dbReference type="PROSITE" id="PS50156"/>
    </source>
</evidence>
<feature type="domain" description="SSD" evidence="3">
    <location>
        <begin position="713"/>
        <end position="869"/>
    </location>
</feature>
<dbReference type="PROSITE" id="PS50156">
    <property type="entry name" value="SSD"/>
    <property type="match status" value="1"/>
</dbReference>
<dbReference type="InterPro" id="IPR051697">
    <property type="entry name" value="Patched_domain-protein"/>
</dbReference>
<feature type="transmembrane region" description="Helical" evidence="2">
    <location>
        <begin position="847"/>
        <end position="869"/>
    </location>
</feature>
<keyword evidence="2" id="KW-0812">Transmembrane</keyword>
<dbReference type="Gene3D" id="1.20.1640.10">
    <property type="entry name" value="Multidrug efflux transporter AcrB transmembrane domain"/>
    <property type="match status" value="2"/>
</dbReference>
<feature type="transmembrane region" description="Helical" evidence="2">
    <location>
        <begin position="1370"/>
        <end position="1393"/>
    </location>
</feature>
<evidence type="ECO:0000256" key="2">
    <source>
        <dbReference type="SAM" id="Phobius"/>
    </source>
</evidence>
<feature type="transmembrane region" description="Helical" evidence="2">
    <location>
        <begin position="1264"/>
        <end position="1286"/>
    </location>
</feature>
<keyword evidence="2" id="KW-1133">Transmembrane helix</keyword>
<evidence type="ECO:0000256" key="1">
    <source>
        <dbReference type="ARBA" id="ARBA00005585"/>
    </source>
</evidence>
<dbReference type="PANTHER" id="PTHR10796">
    <property type="entry name" value="PATCHED-RELATED"/>
    <property type="match status" value="1"/>
</dbReference>
<feature type="transmembrane region" description="Helical" evidence="2">
    <location>
        <begin position="1222"/>
        <end position="1243"/>
    </location>
</feature>
<dbReference type="InterPro" id="IPR053958">
    <property type="entry name" value="HMGCR/SNAP/NPC1-like_SSD"/>
</dbReference>
<reference evidence="4" key="1">
    <citation type="submission" date="2021-01" db="EMBL/GenBank/DDBJ databases">
        <authorList>
            <person name="Corre E."/>
            <person name="Pelletier E."/>
            <person name="Niang G."/>
            <person name="Scheremetjew M."/>
            <person name="Finn R."/>
            <person name="Kale V."/>
            <person name="Holt S."/>
            <person name="Cochrane G."/>
            <person name="Meng A."/>
            <person name="Brown T."/>
            <person name="Cohen L."/>
        </authorList>
    </citation>
    <scope>NUCLEOTIDE SEQUENCE</scope>
    <source>
        <strain evidence="4">Isolate 1302-5</strain>
    </source>
</reference>
<protein>
    <recommendedName>
        <fullName evidence="3">SSD domain-containing protein</fullName>
    </recommendedName>
</protein>
<dbReference type="PANTHER" id="PTHR10796:SF92">
    <property type="entry name" value="PATCHED-RELATED, ISOFORM A"/>
    <property type="match status" value="1"/>
</dbReference>
<dbReference type="InterPro" id="IPR000731">
    <property type="entry name" value="SSD"/>
</dbReference>
<feature type="transmembrane region" description="Helical" evidence="2">
    <location>
        <begin position="774"/>
        <end position="794"/>
    </location>
</feature>
<dbReference type="Pfam" id="PF12349">
    <property type="entry name" value="Sterol-sensing"/>
    <property type="match status" value="1"/>
</dbReference>
<gene>
    <name evidence="4" type="ORF">OAUR00152_LOCUS461</name>
</gene>
<dbReference type="EMBL" id="HBKQ01000680">
    <property type="protein sequence ID" value="CAE2200408.1"/>
    <property type="molecule type" value="Transcribed_RNA"/>
</dbReference>
<evidence type="ECO:0000313" key="4">
    <source>
        <dbReference type="EMBL" id="CAE2200408.1"/>
    </source>
</evidence>
<keyword evidence="2" id="KW-0472">Membrane</keyword>
<proteinExistence type="inferred from homology"/>
<feature type="transmembrane region" description="Helical" evidence="2">
    <location>
        <begin position="1334"/>
        <end position="1358"/>
    </location>
</feature>
<organism evidence="4">
    <name type="scientific">Odontella aurita</name>
    <dbReference type="NCBI Taxonomy" id="265563"/>
    <lineage>
        <taxon>Eukaryota</taxon>
        <taxon>Sar</taxon>
        <taxon>Stramenopiles</taxon>
        <taxon>Ochrophyta</taxon>
        <taxon>Bacillariophyta</taxon>
        <taxon>Mediophyceae</taxon>
        <taxon>Biddulphiophycidae</taxon>
        <taxon>Eupodiscales</taxon>
        <taxon>Odontellaceae</taxon>
        <taxon>Odontella</taxon>
    </lineage>
</organism>
<feature type="transmembrane region" description="Helical" evidence="2">
    <location>
        <begin position="742"/>
        <end position="768"/>
    </location>
</feature>
<feature type="transmembrane region" description="Helical" evidence="2">
    <location>
        <begin position="924"/>
        <end position="944"/>
    </location>
</feature>
<feature type="transmembrane region" description="Helical" evidence="2">
    <location>
        <begin position="714"/>
        <end position="735"/>
    </location>
</feature>
<dbReference type="SUPFAM" id="SSF82866">
    <property type="entry name" value="Multidrug efflux transporter AcrB transmembrane domain"/>
    <property type="match status" value="2"/>
</dbReference>
<feature type="transmembrane region" description="Helical" evidence="2">
    <location>
        <begin position="1292"/>
        <end position="1313"/>
    </location>
</feature>
<name>A0A7S4HIM5_9STRA</name>
<accession>A0A7S4HIM5</accession>